<protein>
    <submittedName>
        <fullName evidence="3">RNA chaperone Hfq</fullName>
    </submittedName>
</protein>
<dbReference type="Pfam" id="PF17209">
    <property type="entry name" value="Hfq"/>
    <property type="match status" value="1"/>
</dbReference>
<dbReference type="OrthoDB" id="9799751at2"/>
<dbReference type="NCBIfam" id="TIGR02383">
    <property type="entry name" value="Hfq"/>
    <property type="match status" value="1"/>
</dbReference>
<dbReference type="Gene3D" id="2.30.30.100">
    <property type="match status" value="1"/>
</dbReference>
<dbReference type="GO" id="GO:0003723">
    <property type="term" value="F:RNA binding"/>
    <property type="evidence" value="ECO:0007669"/>
    <property type="project" value="UniProtKB-KW"/>
</dbReference>
<sequence length="75" mass="8640">MNEKNVNVQEYFLNQCRKREIPLKILLKNGVPVSGVLLYFDKFTILIQNNGKQSLLLKNIISTIIPLETIDLPIE</sequence>
<dbReference type="SUPFAM" id="SSF50182">
    <property type="entry name" value="Sm-like ribonucleoproteins"/>
    <property type="match status" value="1"/>
</dbReference>
<dbReference type="RefSeq" id="WP_144989496.1">
    <property type="nucleotide sequence ID" value="NZ_VNJK01000001.1"/>
</dbReference>
<dbReference type="GO" id="GO:0045974">
    <property type="term" value="P:regulation of translation, ncRNA-mediated"/>
    <property type="evidence" value="ECO:0007669"/>
    <property type="project" value="TreeGrafter"/>
</dbReference>
<evidence type="ECO:0000313" key="3">
    <source>
        <dbReference type="EMBL" id="TVX93224.1"/>
    </source>
</evidence>
<dbReference type="InterPro" id="IPR010920">
    <property type="entry name" value="LSM_dom_sf"/>
</dbReference>
<evidence type="ECO:0000256" key="2">
    <source>
        <dbReference type="ARBA" id="ARBA00023016"/>
    </source>
</evidence>
<dbReference type="Proteomes" id="UP000318102">
    <property type="component" value="Unassembled WGS sequence"/>
</dbReference>
<dbReference type="InterPro" id="IPR005001">
    <property type="entry name" value="Hfq"/>
</dbReference>
<dbReference type="GO" id="GO:0006355">
    <property type="term" value="P:regulation of DNA-templated transcription"/>
    <property type="evidence" value="ECO:0007669"/>
    <property type="project" value="InterPro"/>
</dbReference>
<organism evidence="3 4">
    <name type="scientific">Paenibacillus agilis</name>
    <dbReference type="NCBI Taxonomy" id="3020863"/>
    <lineage>
        <taxon>Bacteria</taxon>
        <taxon>Bacillati</taxon>
        <taxon>Bacillota</taxon>
        <taxon>Bacilli</taxon>
        <taxon>Bacillales</taxon>
        <taxon>Paenibacillaceae</taxon>
        <taxon>Paenibacillus</taxon>
    </lineage>
</organism>
<dbReference type="GO" id="GO:0005829">
    <property type="term" value="C:cytosol"/>
    <property type="evidence" value="ECO:0007669"/>
    <property type="project" value="TreeGrafter"/>
</dbReference>
<gene>
    <name evidence="3" type="primary">hfq</name>
    <name evidence="3" type="ORF">FPZ44_09240</name>
</gene>
<keyword evidence="4" id="KW-1185">Reference proteome</keyword>
<keyword evidence="1" id="KW-0694">RNA-binding</keyword>
<proteinExistence type="predicted"/>
<comment type="caution">
    <text evidence="3">The sequence shown here is derived from an EMBL/GenBank/DDBJ whole genome shotgun (WGS) entry which is preliminary data.</text>
</comment>
<evidence type="ECO:0000256" key="1">
    <source>
        <dbReference type="ARBA" id="ARBA00022884"/>
    </source>
</evidence>
<dbReference type="PANTHER" id="PTHR34772:SF1">
    <property type="entry name" value="RNA-BINDING PROTEIN HFQ"/>
    <property type="match status" value="1"/>
</dbReference>
<dbReference type="PANTHER" id="PTHR34772">
    <property type="entry name" value="RNA-BINDING PROTEIN HFQ"/>
    <property type="match status" value="1"/>
</dbReference>
<dbReference type="GO" id="GO:0043487">
    <property type="term" value="P:regulation of RNA stability"/>
    <property type="evidence" value="ECO:0007669"/>
    <property type="project" value="TreeGrafter"/>
</dbReference>
<reference evidence="3 4" key="1">
    <citation type="submission" date="2019-07" db="EMBL/GenBank/DDBJ databases">
        <authorList>
            <person name="Kim J."/>
        </authorList>
    </citation>
    <scope>NUCLEOTIDE SEQUENCE [LARGE SCALE GENOMIC DNA]</scope>
    <source>
        <strain evidence="3 4">N4</strain>
    </source>
</reference>
<dbReference type="AlphaFoldDB" id="A0A559J024"/>
<accession>A0A559J024</accession>
<name>A0A559J024_9BACL</name>
<evidence type="ECO:0000313" key="4">
    <source>
        <dbReference type="Proteomes" id="UP000318102"/>
    </source>
</evidence>
<keyword evidence="2" id="KW-0346">Stress response</keyword>
<dbReference type="EMBL" id="VNJK01000001">
    <property type="protein sequence ID" value="TVX93224.1"/>
    <property type="molecule type" value="Genomic_DNA"/>
</dbReference>